<feature type="transmembrane region" description="Helical" evidence="2">
    <location>
        <begin position="108"/>
        <end position="127"/>
    </location>
</feature>
<evidence type="ECO:0000256" key="1">
    <source>
        <dbReference type="SAM" id="MobiDB-lite"/>
    </source>
</evidence>
<protein>
    <submittedName>
        <fullName evidence="3">Uncharacterized protein</fullName>
    </submittedName>
</protein>
<proteinExistence type="predicted"/>
<keyword evidence="2" id="KW-1133">Transmembrane helix</keyword>
<comment type="caution">
    <text evidence="3">The sequence shown here is derived from an EMBL/GenBank/DDBJ whole genome shotgun (WGS) entry which is preliminary data.</text>
</comment>
<gene>
    <name evidence="3" type="ORF">CLV49_0651</name>
</gene>
<feature type="compositionally biased region" description="Low complexity" evidence="1">
    <location>
        <begin position="65"/>
        <end position="89"/>
    </location>
</feature>
<evidence type="ECO:0000256" key="2">
    <source>
        <dbReference type="SAM" id="Phobius"/>
    </source>
</evidence>
<keyword evidence="2" id="KW-0812">Transmembrane</keyword>
<dbReference type="AlphaFoldDB" id="A0A2P8GSW2"/>
<sequence length="246" mass="25612">MTNQGNADQNPGQGQPQPPYGQPSQQPYGQPSQQPYGQPPQQPYGQPTGQQSYGQQPQPQPQQPQQPYGQPGQQPYGQPPHGYGQQPYGAAPGSDGAPRPKRSLREPLIGGIAVGAYVLLLAIFGLIRNLSYGAVTGADVGFVGQSFGYSLIPLVFAGLAFVGAAFLSPIESAVTRPAFLKSAAIAIGLGAAGYFLLMLLLSFGTGPGFLTNLVSNVVLGTITTAMQYGAVFVAAILIARIGRRSA</sequence>
<reference evidence="3 4" key="1">
    <citation type="submission" date="2018-03" db="EMBL/GenBank/DDBJ databases">
        <title>Genomic Encyclopedia of Archaeal and Bacterial Type Strains, Phase II (KMG-II): from individual species to whole genera.</title>
        <authorList>
            <person name="Goeker M."/>
        </authorList>
    </citation>
    <scope>NUCLEOTIDE SEQUENCE [LARGE SCALE GENOMIC DNA]</scope>
    <source>
        <strain evidence="3 4">DSM 21548</strain>
    </source>
</reference>
<name>A0A2P8GSW2_9MICO</name>
<dbReference type="EMBL" id="PYAU01000001">
    <property type="protein sequence ID" value="PSL37045.1"/>
    <property type="molecule type" value="Genomic_DNA"/>
</dbReference>
<organism evidence="3 4">
    <name type="scientific">Labedella gwakjiensis</name>
    <dbReference type="NCBI Taxonomy" id="390269"/>
    <lineage>
        <taxon>Bacteria</taxon>
        <taxon>Bacillati</taxon>
        <taxon>Actinomycetota</taxon>
        <taxon>Actinomycetes</taxon>
        <taxon>Micrococcales</taxon>
        <taxon>Microbacteriaceae</taxon>
        <taxon>Labedella</taxon>
    </lineage>
</organism>
<feature type="transmembrane region" description="Helical" evidence="2">
    <location>
        <begin position="213"/>
        <end position="239"/>
    </location>
</feature>
<feature type="transmembrane region" description="Helical" evidence="2">
    <location>
        <begin position="179"/>
        <end position="201"/>
    </location>
</feature>
<dbReference type="RefSeq" id="WP_208019906.1">
    <property type="nucleotide sequence ID" value="NZ_PYAU01000001.1"/>
</dbReference>
<dbReference type="Proteomes" id="UP000241203">
    <property type="component" value="Unassembled WGS sequence"/>
</dbReference>
<feature type="compositionally biased region" description="Low complexity" evidence="1">
    <location>
        <begin position="22"/>
        <end position="36"/>
    </location>
</feature>
<feature type="compositionally biased region" description="Low complexity" evidence="1">
    <location>
        <begin position="43"/>
        <end position="57"/>
    </location>
</feature>
<feature type="compositionally biased region" description="Polar residues" evidence="1">
    <location>
        <begin position="1"/>
        <end position="10"/>
    </location>
</feature>
<accession>A0A2P8GSW2</accession>
<keyword evidence="2" id="KW-0472">Membrane</keyword>
<feature type="region of interest" description="Disordered" evidence="1">
    <location>
        <begin position="1"/>
        <end position="102"/>
    </location>
</feature>
<evidence type="ECO:0000313" key="3">
    <source>
        <dbReference type="EMBL" id="PSL37045.1"/>
    </source>
</evidence>
<feature type="transmembrane region" description="Helical" evidence="2">
    <location>
        <begin position="147"/>
        <end position="167"/>
    </location>
</feature>
<evidence type="ECO:0000313" key="4">
    <source>
        <dbReference type="Proteomes" id="UP000241203"/>
    </source>
</evidence>